<organism evidence="3">
    <name type="scientific">Armillaria borealis</name>
    <dbReference type="NCBI Taxonomy" id="47425"/>
    <lineage>
        <taxon>Eukaryota</taxon>
        <taxon>Fungi</taxon>
        <taxon>Dikarya</taxon>
        <taxon>Basidiomycota</taxon>
        <taxon>Agaricomycotina</taxon>
        <taxon>Agaricomycetes</taxon>
        <taxon>Agaricomycetidae</taxon>
        <taxon>Agaricales</taxon>
        <taxon>Marasmiineae</taxon>
        <taxon>Physalacriaceae</taxon>
        <taxon>Armillaria</taxon>
    </lineage>
</organism>
<feature type="domain" description="Homing endonuclease LAGLIDADG" evidence="2">
    <location>
        <begin position="78"/>
        <end position="244"/>
    </location>
</feature>
<evidence type="ECO:0000256" key="1">
    <source>
        <dbReference type="ARBA" id="ARBA00002670"/>
    </source>
</evidence>
<comment type="function">
    <text evidence="1">Mitochondrial DNA endonuclease involved in intron homing.</text>
</comment>
<dbReference type="InterPro" id="IPR004860">
    <property type="entry name" value="LAGLIDADG_dom"/>
</dbReference>
<accession>A0A4D6FEZ5</accession>
<keyword evidence="3" id="KW-0496">Mitochondrion</keyword>
<evidence type="ECO:0000313" key="3">
    <source>
        <dbReference type="EMBL" id="QCB16420.1"/>
    </source>
</evidence>
<dbReference type="AlphaFoldDB" id="A0A4D6FEZ5"/>
<dbReference type="Pfam" id="PF03161">
    <property type="entry name" value="LAGLIDADG_2"/>
    <property type="match status" value="1"/>
</dbReference>
<dbReference type="RefSeq" id="YP_009631640.1">
    <property type="nucleotide sequence ID" value="NC_042230.1"/>
</dbReference>
<dbReference type="SUPFAM" id="SSF55608">
    <property type="entry name" value="Homing endonucleases"/>
    <property type="match status" value="1"/>
</dbReference>
<protein>
    <recommendedName>
        <fullName evidence="2">Homing endonuclease LAGLIDADG domain-containing protein</fullName>
    </recommendedName>
</protein>
<dbReference type="Gene3D" id="3.10.28.10">
    <property type="entry name" value="Homing endonucleases"/>
    <property type="match status" value="2"/>
</dbReference>
<gene>
    <name evidence="3" type="primary">oi4cox1</name>
</gene>
<dbReference type="EMBL" id="MH407470">
    <property type="protein sequence ID" value="QCB16420.1"/>
    <property type="molecule type" value="Genomic_DNA"/>
</dbReference>
<geneLocation type="mitochondrion" evidence="3"/>
<evidence type="ECO:0000259" key="2">
    <source>
        <dbReference type="Pfam" id="PF03161"/>
    </source>
</evidence>
<name>A0A4D6FEZ5_9AGAR</name>
<reference evidence="3" key="1">
    <citation type="journal article" date="2019" name="BMC Genomics">
        <title>Mobile genetic elements explain size variation in the mitochondrial genomes of four closely-related Armillaria species.</title>
        <authorList>
            <person name="Kolesnikova A.I."/>
            <person name="Putintseva Y.A."/>
            <person name="Simonov E.P."/>
            <person name="Biriukov V.V."/>
            <person name="Oreshkova N.V."/>
            <person name="Pavlov I.N."/>
            <person name="Sharov V.V."/>
            <person name="Kuzmin D.A."/>
            <person name="Anderson J.B."/>
            <person name="Krutovsky K.V."/>
        </authorList>
    </citation>
    <scope>NUCLEOTIDE SEQUENCE [LARGE SCALE GENOMIC DNA]</scope>
</reference>
<dbReference type="InterPro" id="IPR027434">
    <property type="entry name" value="Homing_endonucl"/>
</dbReference>
<sequence>MADNSLILSPIYLYLLPIYPSIAELPRWIKVKNSIFPNSNCTSIVIWNEPYTIGSTLGLPKFTKYIRDITYIPSYHLSVLVGLLLSDAGLSKQKISRNARLGFKQSMIHFPFFWSTFMLLSHYCSSMPYPDNAKLKGKKYYGIRMDSRAYPCLTELYDMFYQGSKKLVPLDIYNLLTPIALAYWIMGDGLGNFWKGLYLCTDSFSNYDIVRLMNVLLIRYNINSSLVTVSGKSRIYIPSTESNKINNLVIGYIHPSMLYKILGNYPLNKRK</sequence>
<dbReference type="GO" id="GO:0004519">
    <property type="term" value="F:endonuclease activity"/>
    <property type="evidence" value="ECO:0007669"/>
    <property type="project" value="InterPro"/>
</dbReference>
<proteinExistence type="predicted"/>
<dbReference type="GeneID" id="40135579"/>